<dbReference type="EMBL" id="CAJNNW010017612">
    <property type="protein sequence ID" value="CAE8661244.1"/>
    <property type="molecule type" value="Genomic_DNA"/>
</dbReference>
<feature type="compositionally biased region" description="Basic residues" evidence="1">
    <location>
        <begin position="99"/>
        <end position="115"/>
    </location>
</feature>
<protein>
    <submittedName>
        <fullName evidence="2">Uncharacterized protein</fullName>
    </submittedName>
</protein>
<proteinExistence type="predicted"/>
<accession>A0A813FG03</accession>
<keyword evidence="4" id="KW-1185">Reference proteome</keyword>
<evidence type="ECO:0000313" key="2">
    <source>
        <dbReference type="EMBL" id="CAE8611385.1"/>
    </source>
</evidence>
<organism evidence="2 4">
    <name type="scientific">Polarella glacialis</name>
    <name type="common">Dinoflagellate</name>
    <dbReference type="NCBI Taxonomy" id="89957"/>
    <lineage>
        <taxon>Eukaryota</taxon>
        <taxon>Sar</taxon>
        <taxon>Alveolata</taxon>
        <taxon>Dinophyceae</taxon>
        <taxon>Suessiales</taxon>
        <taxon>Suessiaceae</taxon>
        <taxon>Polarella</taxon>
    </lineage>
</organism>
<reference evidence="2" key="1">
    <citation type="submission" date="2021-02" db="EMBL/GenBank/DDBJ databases">
        <authorList>
            <person name="Dougan E. K."/>
            <person name="Rhodes N."/>
            <person name="Thang M."/>
            <person name="Chan C."/>
        </authorList>
    </citation>
    <scope>NUCLEOTIDE SEQUENCE</scope>
</reference>
<name>A0A813FG03_POLGL</name>
<evidence type="ECO:0000313" key="3">
    <source>
        <dbReference type="EMBL" id="CAE8661244.1"/>
    </source>
</evidence>
<evidence type="ECO:0000313" key="4">
    <source>
        <dbReference type="Proteomes" id="UP000654075"/>
    </source>
</evidence>
<gene>
    <name evidence="2" type="ORF">PGLA1383_LOCUS29185</name>
    <name evidence="3" type="ORF">PGLA2088_LOCUS14434</name>
</gene>
<feature type="compositionally biased region" description="Low complexity" evidence="1">
    <location>
        <begin position="77"/>
        <end position="89"/>
    </location>
</feature>
<sequence>MAALAAGLPSELEGASFDFSHCDQISKAGVAAFRGSLPAKLLRLSLSLGGTQVSQEVQEQCLSLEGLRQCTELDVPGATETAQAEGTTGESRRQSLLAKGKKGKATKSKSKKSKT</sequence>
<feature type="region of interest" description="Disordered" evidence="1">
    <location>
        <begin position="77"/>
        <end position="115"/>
    </location>
</feature>
<dbReference type="Proteomes" id="UP000626109">
    <property type="component" value="Unassembled WGS sequence"/>
</dbReference>
<dbReference type="EMBL" id="CAJNNV010025020">
    <property type="protein sequence ID" value="CAE8611385.1"/>
    <property type="molecule type" value="Genomic_DNA"/>
</dbReference>
<dbReference type="OrthoDB" id="10257471at2759"/>
<dbReference type="AlphaFoldDB" id="A0A813FG03"/>
<comment type="caution">
    <text evidence="2">The sequence shown here is derived from an EMBL/GenBank/DDBJ whole genome shotgun (WGS) entry which is preliminary data.</text>
</comment>
<dbReference type="Proteomes" id="UP000654075">
    <property type="component" value="Unassembled WGS sequence"/>
</dbReference>
<evidence type="ECO:0000256" key="1">
    <source>
        <dbReference type="SAM" id="MobiDB-lite"/>
    </source>
</evidence>